<comment type="caution">
    <text evidence="2">The sequence shown here is derived from an EMBL/GenBank/DDBJ whole genome shotgun (WGS) entry which is preliminary data.</text>
</comment>
<protein>
    <submittedName>
        <fullName evidence="2">Relaxase/mobilization nuclease domain-containing protein</fullName>
    </submittedName>
</protein>
<evidence type="ECO:0000313" key="3">
    <source>
        <dbReference type="Proteomes" id="UP000717995"/>
    </source>
</evidence>
<dbReference type="InterPro" id="IPR005094">
    <property type="entry name" value="Endonuclease_MobA/VirD2"/>
</dbReference>
<dbReference type="Proteomes" id="UP000717995">
    <property type="component" value="Unassembled WGS sequence"/>
</dbReference>
<dbReference type="Pfam" id="PF03432">
    <property type="entry name" value="Relaxase"/>
    <property type="match status" value="1"/>
</dbReference>
<sequence length="148" mass="17126">MISKIMPFSTSFRNRIEYEFAARKKDKEKINYVEYVGGNVVSENPYFEAMVDGKRKVFVDVEPIIQEFESSVSLYKGSGEKICGHYVLNLKKGESLNRNEWLAAVHAYMRDLGYDETTKYVAVIHRDTGKEHVHIVTSRVRFGRAEHV</sequence>
<keyword evidence="3" id="KW-1185">Reference proteome</keyword>
<proteinExistence type="predicted"/>
<reference evidence="2 3" key="1">
    <citation type="submission" date="2021-02" db="EMBL/GenBank/DDBJ databases">
        <authorList>
            <person name="Lee D.-H."/>
        </authorList>
    </citation>
    <scope>NUCLEOTIDE SEQUENCE [LARGE SCALE GENOMIC DNA]</scope>
    <source>
        <strain evidence="2 3">UL073</strain>
    </source>
</reference>
<accession>A0ABS2I864</accession>
<dbReference type="EMBL" id="JAFEUP010000001">
    <property type="protein sequence ID" value="MBM7059336.1"/>
    <property type="molecule type" value="Genomic_DNA"/>
</dbReference>
<evidence type="ECO:0000313" key="2">
    <source>
        <dbReference type="EMBL" id="MBM7059336.1"/>
    </source>
</evidence>
<feature type="domain" description="MobA/VirD2-like nuclease" evidence="1">
    <location>
        <begin position="59"/>
        <end position="142"/>
    </location>
</feature>
<gene>
    <name evidence="2" type="ORF">JQX08_01315</name>
</gene>
<name>A0ABS2I864_9GAMM</name>
<dbReference type="RefSeq" id="WP_204914158.1">
    <property type="nucleotide sequence ID" value="NZ_JAFEUP010000001.1"/>
</dbReference>
<evidence type="ECO:0000259" key="1">
    <source>
        <dbReference type="Pfam" id="PF03432"/>
    </source>
</evidence>
<organism evidence="2 3">
    <name type="scientific">Zestomonas insulae</name>
    <dbReference type="NCBI Taxonomy" id="2809017"/>
    <lineage>
        <taxon>Bacteria</taxon>
        <taxon>Pseudomonadati</taxon>
        <taxon>Pseudomonadota</taxon>
        <taxon>Gammaproteobacteria</taxon>
        <taxon>Pseudomonadales</taxon>
        <taxon>Pseudomonadaceae</taxon>
        <taxon>Zestomonas</taxon>
    </lineage>
</organism>